<reference evidence="1" key="1">
    <citation type="journal article" date="2020" name="Stud. Mycol.">
        <title>101 Dothideomycetes genomes: a test case for predicting lifestyles and emergence of pathogens.</title>
        <authorList>
            <person name="Haridas S."/>
            <person name="Albert R."/>
            <person name="Binder M."/>
            <person name="Bloem J."/>
            <person name="Labutti K."/>
            <person name="Salamov A."/>
            <person name="Andreopoulos B."/>
            <person name="Baker S."/>
            <person name="Barry K."/>
            <person name="Bills G."/>
            <person name="Bluhm B."/>
            <person name="Cannon C."/>
            <person name="Castanera R."/>
            <person name="Culley D."/>
            <person name="Daum C."/>
            <person name="Ezra D."/>
            <person name="Gonzalez J."/>
            <person name="Henrissat B."/>
            <person name="Kuo A."/>
            <person name="Liang C."/>
            <person name="Lipzen A."/>
            <person name="Lutzoni F."/>
            <person name="Magnuson J."/>
            <person name="Mondo S."/>
            <person name="Nolan M."/>
            <person name="Ohm R."/>
            <person name="Pangilinan J."/>
            <person name="Park H.-J."/>
            <person name="Ramirez L."/>
            <person name="Alfaro M."/>
            <person name="Sun H."/>
            <person name="Tritt A."/>
            <person name="Yoshinaga Y."/>
            <person name="Zwiers L.-H."/>
            <person name="Turgeon B."/>
            <person name="Goodwin S."/>
            <person name="Spatafora J."/>
            <person name="Crous P."/>
            <person name="Grigoriev I."/>
        </authorList>
    </citation>
    <scope>NUCLEOTIDE SEQUENCE</scope>
    <source>
        <strain evidence="1">CBS 279.74</strain>
    </source>
</reference>
<protein>
    <submittedName>
        <fullName evidence="1">Uncharacterized protein</fullName>
    </submittedName>
</protein>
<organism evidence="1 2">
    <name type="scientific">Pleomassaria siparia CBS 279.74</name>
    <dbReference type="NCBI Taxonomy" id="1314801"/>
    <lineage>
        <taxon>Eukaryota</taxon>
        <taxon>Fungi</taxon>
        <taxon>Dikarya</taxon>
        <taxon>Ascomycota</taxon>
        <taxon>Pezizomycotina</taxon>
        <taxon>Dothideomycetes</taxon>
        <taxon>Pleosporomycetidae</taxon>
        <taxon>Pleosporales</taxon>
        <taxon>Pleomassariaceae</taxon>
        <taxon>Pleomassaria</taxon>
    </lineage>
</organism>
<feature type="non-terminal residue" evidence="1">
    <location>
        <position position="1"/>
    </location>
</feature>
<dbReference type="OrthoDB" id="3660400at2759"/>
<dbReference type="Proteomes" id="UP000799428">
    <property type="component" value="Unassembled WGS sequence"/>
</dbReference>
<gene>
    <name evidence="1" type="ORF">K504DRAFT_380358</name>
</gene>
<evidence type="ECO:0000313" key="2">
    <source>
        <dbReference type="Proteomes" id="UP000799428"/>
    </source>
</evidence>
<keyword evidence="2" id="KW-1185">Reference proteome</keyword>
<dbReference type="EMBL" id="MU005771">
    <property type="protein sequence ID" value="KAF2709116.1"/>
    <property type="molecule type" value="Genomic_DNA"/>
</dbReference>
<evidence type="ECO:0000313" key="1">
    <source>
        <dbReference type="EMBL" id="KAF2709116.1"/>
    </source>
</evidence>
<proteinExistence type="predicted"/>
<name>A0A6G1K8A1_9PLEO</name>
<sequence length="98" mass="11163">LARWVTKSGIDFIREPGGVTHRAGYVVNQTFFNILFVKTVVRDNMHCGSDYSMIVTVLPSQTPLDQYHYRVKADDLLKFAGLVEMHQVSNPNNITNKH</sequence>
<dbReference type="AlphaFoldDB" id="A0A6G1K8A1"/>
<accession>A0A6G1K8A1</accession>